<evidence type="ECO:0000313" key="1">
    <source>
        <dbReference type="EMBL" id="MEN3068261.1"/>
    </source>
</evidence>
<reference evidence="1 2" key="1">
    <citation type="journal article" date="2018" name="Int. J. Syst. Evol. Microbiol.">
        <title>Uliginosibacterium sediminicola sp. nov., isolated from freshwater sediment.</title>
        <authorList>
            <person name="Hwang W.M."/>
            <person name="Kim S.M."/>
            <person name="Kang K."/>
            <person name="Ahn T.Y."/>
        </authorList>
    </citation>
    <scope>NUCLEOTIDE SEQUENCE [LARGE SCALE GENOMIC DNA]</scope>
    <source>
        <strain evidence="1 2">M1-21</strain>
    </source>
</reference>
<accession>A0ABU9YXE9</accession>
<dbReference type="Proteomes" id="UP001410394">
    <property type="component" value="Unassembled WGS sequence"/>
</dbReference>
<gene>
    <name evidence="1" type="ORF">ABDB84_07195</name>
</gene>
<organism evidence="1 2">
    <name type="scientific">Uliginosibacterium sediminicola</name>
    <dbReference type="NCBI Taxonomy" id="2024550"/>
    <lineage>
        <taxon>Bacteria</taxon>
        <taxon>Pseudomonadati</taxon>
        <taxon>Pseudomonadota</taxon>
        <taxon>Betaproteobacteria</taxon>
        <taxon>Rhodocyclales</taxon>
        <taxon>Zoogloeaceae</taxon>
        <taxon>Uliginosibacterium</taxon>
    </lineage>
</organism>
<dbReference type="InterPro" id="IPR009267">
    <property type="entry name" value="NTP_transf_6"/>
</dbReference>
<name>A0ABU9YXE9_9RHOO</name>
<dbReference type="PANTHER" id="PTHR39166">
    <property type="entry name" value="BLL1166 PROTEIN"/>
    <property type="match status" value="1"/>
</dbReference>
<dbReference type="Pfam" id="PF06042">
    <property type="entry name" value="NTP_transf_6"/>
    <property type="match status" value="1"/>
</dbReference>
<comment type="caution">
    <text evidence="1">The sequence shown here is derived from an EMBL/GenBank/DDBJ whole genome shotgun (WGS) entry which is preliminary data.</text>
</comment>
<dbReference type="RefSeq" id="WP_345919031.1">
    <property type="nucleotide sequence ID" value="NZ_JBDIVE010000003.1"/>
</dbReference>
<dbReference type="PANTHER" id="PTHR39166:SF1">
    <property type="entry name" value="BLL1166 PROTEIN"/>
    <property type="match status" value="1"/>
</dbReference>
<keyword evidence="2" id="KW-1185">Reference proteome</keyword>
<proteinExistence type="predicted"/>
<dbReference type="EMBL" id="JBDIVE010000003">
    <property type="protein sequence ID" value="MEN3068261.1"/>
    <property type="molecule type" value="Genomic_DNA"/>
</dbReference>
<protein>
    <submittedName>
        <fullName evidence="1">Nucleotidyltransferase family protein</fullName>
    </submittedName>
</protein>
<evidence type="ECO:0000313" key="2">
    <source>
        <dbReference type="Proteomes" id="UP001410394"/>
    </source>
</evidence>
<sequence length="172" mass="19727">MDVLRAARTLELAQWCIGAGVIRNLVWDSLHGKTQPSHLADVDLAYFDASDLSSERDARLQAQLTALRPDIPWEVTNQAGVHRWFEQYFGHPVEPLRSLTESVASWPEYATAVAVWLDHDEHLHVIAPHGLDDLLQMRIRRNPTRVSLETYRQRVAEKNYPARWPNVSVETL</sequence>